<dbReference type="InterPro" id="IPR013783">
    <property type="entry name" value="Ig-like_fold"/>
</dbReference>
<dbReference type="InterPro" id="IPR032109">
    <property type="entry name" value="Big_3_5"/>
</dbReference>
<accession>A0A2Z5FZN7</accession>
<dbReference type="KEGG" id="abas:ACPOL_2681"/>
<dbReference type="AlphaFoldDB" id="A0A2Z5FZN7"/>
<protein>
    <submittedName>
        <fullName evidence="2">Cell surface protein</fullName>
    </submittedName>
</protein>
<reference evidence="2 3" key="1">
    <citation type="journal article" date="2018" name="Front. Microbiol.">
        <title>Hydrolytic Capabilities as a Key to Environmental Success: Chitinolytic and Cellulolytic Acidobacteria From Acidic Sub-arctic Soils and Boreal Peatlands.</title>
        <authorList>
            <person name="Belova S.E."/>
            <person name="Ravin N.V."/>
            <person name="Pankratov T.A."/>
            <person name="Rakitin A.L."/>
            <person name="Ivanova A.A."/>
            <person name="Beletsky A.V."/>
            <person name="Mardanov A.V."/>
            <person name="Sinninghe Damste J.S."/>
            <person name="Dedysh S.N."/>
        </authorList>
    </citation>
    <scope>NUCLEOTIDE SEQUENCE [LARGE SCALE GENOMIC DNA]</scope>
    <source>
        <strain evidence="2 3">SBC82</strain>
    </source>
</reference>
<evidence type="ECO:0000313" key="2">
    <source>
        <dbReference type="EMBL" id="AXC11994.1"/>
    </source>
</evidence>
<evidence type="ECO:0000259" key="1">
    <source>
        <dbReference type="Pfam" id="PF16640"/>
    </source>
</evidence>
<dbReference type="Pfam" id="PF16640">
    <property type="entry name" value="Big_3_5"/>
    <property type="match status" value="1"/>
</dbReference>
<feature type="domain" description="Bacterial Ig-like" evidence="1">
    <location>
        <begin position="2"/>
        <end position="72"/>
    </location>
</feature>
<proteinExistence type="predicted"/>
<name>A0A2Z5FZN7_9BACT</name>
<organism evidence="2 3">
    <name type="scientific">Acidisarcina polymorpha</name>
    <dbReference type="NCBI Taxonomy" id="2211140"/>
    <lineage>
        <taxon>Bacteria</taxon>
        <taxon>Pseudomonadati</taxon>
        <taxon>Acidobacteriota</taxon>
        <taxon>Terriglobia</taxon>
        <taxon>Terriglobales</taxon>
        <taxon>Acidobacteriaceae</taxon>
        <taxon>Acidisarcina</taxon>
    </lineage>
</organism>
<evidence type="ECO:0000313" key="3">
    <source>
        <dbReference type="Proteomes" id="UP000253606"/>
    </source>
</evidence>
<dbReference type="Gene3D" id="2.60.40.10">
    <property type="entry name" value="Immunoglobulins"/>
    <property type="match status" value="1"/>
</dbReference>
<sequence>MFTATVTATSGPTPTGSVTFKNGSVVLGTVPLTGGVESIRTSNLTVGGNTIAAIYTGNATDAASAATITQEVAQ</sequence>
<dbReference type="EMBL" id="CP030840">
    <property type="protein sequence ID" value="AXC11994.1"/>
    <property type="molecule type" value="Genomic_DNA"/>
</dbReference>
<keyword evidence="3" id="KW-1185">Reference proteome</keyword>
<dbReference type="Proteomes" id="UP000253606">
    <property type="component" value="Chromosome"/>
</dbReference>
<gene>
    <name evidence="2" type="ORF">ACPOL_2681</name>
</gene>